<evidence type="ECO:0000313" key="3">
    <source>
        <dbReference type="Proteomes" id="UP000041254"/>
    </source>
</evidence>
<organism evidence="2 3">
    <name type="scientific">Vitrella brassicaformis (strain CCMP3155)</name>
    <dbReference type="NCBI Taxonomy" id="1169540"/>
    <lineage>
        <taxon>Eukaryota</taxon>
        <taxon>Sar</taxon>
        <taxon>Alveolata</taxon>
        <taxon>Colpodellida</taxon>
        <taxon>Vitrellaceae</taxon>
        <taxon>Vitrella</taxon>
    </lineage>
</organism>
<gene>
    <name evidence="2" type="ORF">Vbra_5054</name>
</gene>
<dbReference type="PhylomeDB" id="A0A0G4EJ92"/>
<sequence>MLDARHGVTLTAAALGFISALWWLGRSDTAVSRFQQRNAMFNSSHSPSLDSVVAKVVKGSQGWYGLDDFIPAGLEAAGQPSLLAAHMQSLWERMKALQRFHSSNADNSSSEGLIPSTAKKDCSRLQELATLWMFNFHPSWTCSFIESMGDNGDGGKWVCDPDKIPRRNAAKGQRSPPCLVYSVGGKNEWGFEAAIVERLGCEVHTFDYSLAELRNKPDGVEFHPWKLSAPGDDYQVNVGEGQAYSVKGLPEIIKTLGHRKRQIDILKVDVEGDEFRALLPLLERRSLPPITQVGMF</sequence>
<dbReference type="OrthoDB" id="411326at2759"/>
<protein>
    <recommendedName>
        <fullName evidence="1">Methyltransferase domain-containing protein</fullName>
    </recommendedName>
</protein>
<dbReference type="AlphaFoldDB" id="A0A0G4EJ92"/>
<dbReference type="Pfam" id="PF13383">
    <property type="entry name" value="Methyltransf_22"/>
    <property type="match status" value="1"/>
</dbReference>
<dbReference type="VEuPathDB" id="CryptoDB:Vbra_5054"/>
<evidence type="ECO:0000313" key="2">
    <source>
        <dbReference type="EMBL" id="CEL97083.1"/>
    </source>
</evidence>
<proteinExistence type="predicted"/>
<feature type="domain" description="Methyltransferase" evidence="1">
    <location>
        <begin position="88"/>
        <end position="276"/>
    </location>
</feature>
<name>A0A0G4EJ92_VITBC</name>
<dbReference type="InterPro" id="IPR025714">
    <property type="entry name" value="Methyltranfer_dom"/>
</dbReference>
<dbReference type="EMBL" id="CDMY01000253">
    <property type="protein sequence ID" value="CEL97083.1"/>
    <property type="molecule type" value="Genomic_DNA"/>
</dbReference>
<dbReference type="PANTHER" id="PTHR32026">
    <property type="entry name" value="METHYLTRANSFERASE-LIKE PROTEIN 24"/>
    <property type="match status" value="1"/>
</dbReference>
<dbReference type="InterPro" id="IPR026913">
    <property type="entry name" value="METTL24"/>
</dbReference>
<dbReference type="Proteomes" id="UP000041254">
    <property type="component" value="Unassembled WGS sequence"/>
</dbReference>
<reference evidence="2 3" key="1">
    <citation type="submission" date="2014-11" db="EMBL/GenBank/DDBJ databases">
        <authorList>
            <person name="Zhu J."/>
            <person name="Qi W."/>
            <person name="Song R."/>
        </authorList>
    </citation>
    <scope>NUCLEOTIDE SEQUENCE [LARGE SCALE GENOMIC DNA]</scope>
</reference>
<accession>A0A0G4EJ92</accession>
<keyword evidence="3" id="KW-1185">Reference proteome</keyword>
<dbReference type="InParanoid" id="A0A0G4EJ92"/>
<evidence type="ECO:0000259" key="1">
    <source>
        <dbReference type="Pfam" id="PF13383"/>
    </source>
</evidence>